<dbReference type="GO" id="GO:0003677">
    <property type="term" value="F:DNA binding"/>
    <property type="evidence" value="ECO:0007669"/>
    <property type="project" value="InterPro"/>
</dbReference>
<dbReference type="EMBL" id="CP039126">
    <property type="protein sequence ID" value="QMW80698.1"/>
    <property type="molecule type" value="Genomic_DNA"/>
</dbReference>
<dbReference type="GeneID" id="75053820"/>
<dbReference type="AlphaFoldDB" id="A0A7G5N1F5"/>
<name>A0A7G5N1F5_9FIRM</name>
<accession>A0A7G5N1F5</accession>
<feature type="compositionally biased region" description="Acidic residues" evidence="1">
    <location>
        <begin position="295"/>
        <end position="307"/>
    </location>
</feature>
<evidence type="ECO:0000256" key="1">
    <source>
        <dbReference type="SAM" id="MobiDB-lite"/>
    </source>
</evidence>
<evidence type="ECO:0000313" key="2">
    <source>
        <dbReference type="EMBL" id="QMW80698.1"/>
    </source>
</evidence>
<dbReference type="InterPro" id="IPR018330">
    <property type="entry name" value="RecT_fam"/>
</dbReference>
<evidence type="ECO:0000313" key="3">
    <source>
        <dbReference type="Proteomes" id="UP000515789"/>
    </source>
</evidence>
<organism evidence="2 3">
    <name type="scientific">Blautia producta</name>
    <dbReference type="NCBI Taxonomy" id="33035"/>
    <lineage>
        <taxon>Bacteria</taxon>
        <taxon>Bacillati</taxon>
        <taxon>Bacillota</taxon>
        <taxon>Clostridia</taxon>
        <taxon>Lachnospirales</taxon>
        <taxon>Lachnospiraceae</taxon>
        <taxon>Blautia</taxon>
    </lineage>
</organism>
<feature type="region of interest" description="Disordered" evidence="1">
    <location>
        <begin position="280"/>
        <end position="307"/>
    </location>
</feature>
<dbReference type="RefSeq" id="WP_018596605.1">
    <property type="nucleotide sequence ID" value="NZ_CABLBP010000031.1"/>
</dbReference>
<dbReference type="Proteomes" id="UP000515789">
    <property type="component" value="Chromosome"/>
</dbReference>
<feature type="compositionally biased region" description="Basic and acidic residues" evidence="1">
    <location>
        <begin position="280"/>
        <end position="294"/>
    </location>
</feature>
<dbReference type="GO" id="GO:0006259">
    <property type="term" value="P:DNA metabolic process"/>
    <property type="evidence" value="ECO:0007669"/>
    <property type="project" value="InterPro"/>
</dbReference>
<dbReference type="InterPro" id="IPR004590">
    <property type="entry name" value="ssDNA_annealing_RecT"/>
</dbReference>
<sequence length="307" mass="34228">MATAAEKKQELVKQGQQQAGLVVNNAFIDGLSAQLKEKEKYGLSFPADYNPTNALMGAYLIMRETTDKNGKYILESCTQASIANALMDMCTAGLNASKKQGYFIAYGDKCQFQKSYFGNVTIARRYGMKSISAEVIYEGDTFKMHKEDAKTVIDSHEQDFMNIDNDKLIGAYAVAIMSDGSKIAEVMNIGQLKKAWNQRMGGLKEDASSTHMKFKDQMAKKTVINRLCKMIVNTYGDGFVSEVYDNLEAAESIDVVAEDVAYDIQQNANSEDFIVEELETAEKPKMTEPQKTEGEVVEDEDLPEFMK</sequence>
<dbReference type="Pfam" id="PF03837">
    <property type="entry name" value="RecT"/>
    <property type="match status" value="1"/>
</dbReference>
<gene>
    <name evidence="2" type="ORF">E5259_25690</name>
</gene>
<proteinExistence type="predicted"/>
<dbReference type="NCBIfam" id="TIGR00616">
    <property type="entry name" value="rect"/>
    <property type="match status" value="1"/>
</dbReference>
<reference evidence="2 3" key="1">
    <citation type="submission" date="2019-04" db="EMBL/GenBank/DDBJ databases">
        <authorList>
            <person name="Schori C."/>
            <person name="Ahrens C."/>
        </authorList>
    </citation>
    <scope>NUCLEOTIDE SEQUENCE [LARGE SCALE GENOMIC DNA]</scope>
    <source>
        <strain evidence="2 3">DSM 2950</strain>
    </source>
</reference>
<protein>
    <submittedName>
        <fullName evidence="2">Recombinase RecT</fullName>
    </submittedName>
</protein>